<dbReference type="AlphaFoldDB" id="A0AAD7AB99"/>
<accession>A0AAD7AB99</accession>
<protein>
    <recommendedName>
        <fullName evidence="3">CBM1 domain-containing protein</fullName>
    </recommendedName>
</protein>
<feature type="domain" description="CBM1" evidence="3">
    <location>
        <begin position="41"/>
        <end position="78"/>
    </location>
</feature>
<evidence type="ECO:0000313" key="4">
    <source>
        <dbReference type="EMBL" id="KAJ7354182.1"/>
    </source>
</evidence>
<name>A0AAD7AB99_9AGAR</name>
<dbReference type="PROSITE" id="PS51164">
    <property type="entry name" value="CBM1_2"/>
    <property type="match status" value="1"/>
</dbReference>
<evidence type="ECO:0000256" key="1">
    <source>
        <dbReference type="ARBA" id="ARBA00022729"/>
    </source>
</evidence>
<evidence type="ECO:0000313" key="5">
    <source>
        <dbReference type="Proteomes" id="UP001218218"/>
    </source>
</evidence>
<dbReference type="SMART" id="SM00236">
    <property type="entry name" value="fCBD"/>
    <property type="match status" value="1"/>
</dbReference>
<dbReference type="InterPro" id="IPR000254">
    <property type="entry name" value="CBD"/>
</dbReference>
<sequence length="91" mass="9172">MVSLNSGLLLIASAAVASTRGAAIAVSPGTSTLGLTPAADVCAAIWAQCTSQNLFWVGPDCCEGSVCVVLNPFWSQCLAPTTSVDSIPTTL</sequence>
<dbReference type="GO" id="GO:0005576">
    <property type="term" value="C:extracellular region"/>
    <property type="evidence" value="ECO:0007669"/>
    <property type="project" value="InterPro"/>
</dbReference>
<dbReference type="GO" id="GO:0005975">
    <property type="term" value="P:carbohydrate metabolic process"/>
    <property type="evidence" value="ECO:0007669"/>
    <property type="project" value="InterPro"/>
</dbReference>
<dbReference type="Pfam" id="PF00734">
    <property type="entry name" value="CBM_1"/>
    <property type="match status" value="1"/>
</dbReference>
<dbReference type="GO" id="GO:0030248">
    <property type="term" value="F:cellulose binding"/>
    <property type="evidence" value="ECO:0007669"/>
    <property type="project" value="InterPro"/>
</dbReference>
<proteinExistence type="predicted"/>
<keyword evidence="1 2" id="KW-0732">Signal</keyword>
<dbReference type="EMBL" id="JARIHO010000010">
    <property type="protein sequence ID" value="KAJ7354182.1"/>
    <property type="molecule type" value="Genomic_DNA"/>
</dbReference>
<gene>
    <name evidence="4" type="ORF">DFH08DRAFT_1076999</name>
</gene>
<evidence type="ECO:0000256" key="2">
    <source>
        <dbReference type="SAM" id="SignalP"/>
    </source>
</evidence>
<feature type="signal peptide" evidence="2">
    <location>
        <begin position="1"/>
        <end position="21"/>
    </location>
</feature>
<organism evidence="4 5">
    <name type="scientific">Mycena albidolilacea</name>
    <dbReference type="NCBI Taxonomy" id="1033008"/>
    <lineage>
        <taxon>Eukaryota</taxon>
        <taxon>Fungi</taxon>
        <taxon>Dikarya</taxon>
        <taxon>Basidiomycota</taxon>
        <taxon>Agaricomycotina</taxon>
        <taxon>Agaricomycetes</taxon>
        <taxon>Agaricomycetidae</taxon>
        <taxon>Agaricales</taxon>
        <taxon>Marasmiineae</taxon>
        <taxon>Mycenaceae</taxon>
        <taxon>Mycena</taxon>
    </lineage>
</organism>
<reference evidence="4" key="1">
    <citation type="submission" date="2023-03" db="EMBL/GenBank/DDBJ databases">
        <title>Massive genome expansion in bonnet fungi (Mycena s.s.) driven by repeated elements and novel gene families across ecological guilds.</title>
        <authorList>
            <consortium name="Lawrence Berkeley National Laboratory"/>
            <person name="Harder C.B."/>
            <person name="Miyauchi S."/>
            <person name="Viragh M."/>
            <person name="Kuo A."/>
            <person name="Thoen E."/>
            <person name="Andreopoulos B."/>
            <person name="Lu D."/>
            <person name="Skrede I."/>
            <person name="Drula E."/>
            <person name="Henrissat B."/>
            <person name="Morin E."/>
            <person name="Kohler A."/>
            <person name="Barry K."/>
            <person name="LaButti K."/>
            <person name="Morin E."/>
            <person name="Salamov A."/>
            <person name="Lipzen A."/>
            <person name="Mereny Z."/>
            <person name="Hegedus B."/>
            <person name="Baldrian P."/>
            <person name="Stursova M."/>
            <person name="Weitz H."/>
            <person name="Taylor A."/>
            <person name="Grigoriev I.V."/>
            <person name="Nagy L.G."/>
            <person name="Martin F."/>
            <person name="Kauserud H."/>
        </authorList>
    </citation>
    <scope>NUCLEOTIDE SEQUENCE</scope>
    <source>
        <strain evidence="4">CBHHK002</strain>
    </source>
</reference>
<feature type="chain" id="PRO_5042120976" description="CBM1 domain-containing protein" evidence="2">
    <location>
        <begin position="22"/>
        <end position="91"/>
    </location>
</feature>
<comment type="caution">
    <text evidence="4">The sequence shown here is derived from an EMBL/GenBank/DDBJ whole genome shotgun (WGS) entry which is preliminary data.</text>
</comment>
<keyword evidence="5" id="KW-1185">Reference proteome</keyword>
<dbReference type="Proteomes" id="UP001218218">
    <property type="component" value="Unassembled WGS sequence"/>
</dbReference>
<evidence type="ECO:0000259" key="3">
    <source>
        <dbReference type="PROSITE" id="PS51164"/>
    </source>
</evidence>